<protein>
    <submittedName>
        <fullName evidence="2">Uncharacterized protein</fullName>
    </submittedName>
</protein>
<evidence type="ECO:0000313" key="2">
    <source>
        <dbReference type="EMBL" id="KAJ5383914.1"/>
    </source>
</evidence>
<dbReference type="AlphaFoldDB" id="A0A9W9SUR6"/>
<name>A0A9W9SUR6_9EURO</name>
<dbReference type="EMBL" id="JAPZBT010000001">
    <property type="protein sequence ID" value="KAJ5383914.1"/>
    <property type="molecule type" value="Genomic_DNA"/>
</dbReference>
<feature type="coiled-coil region" evidence="1">
    <location>
        <begin position="26"/>
        <end position="141"/>
    </location>
</feature>
<reference evidence="2" key="2">
    <citation type="journal article" date="2023" name="IMA Fungus">
        <title>Comparative genomic study of the Penicillium genus elucidates a diverse pangenome and 15 lateral gene transfer events.</title>
        <authorList>
            <person name="Petersen C."/>
            <person name="Sorensen T."/>
            <person name="Nielsen M.R."/>
            <person name="Sondergaard T.E."/>
            <person name="Sorensen J.L."/>
            <person name="Fitzpatrick D.A."/>
            <person name="Frisvad J.C."/>
            <person name="Nielsen K.L."/>
        </authorList>
    </citation>
    <scope>NUCLEOTIDE SEQUENCE</scope>
    <source>
        <strain evidence="2">IBT 3081</strain>
    </source>
</reference>
<accession>A0A9W9SUR6</accession>
<proteinExistence type="predicted"/>
<evidence type="ECO:0000256" key="1">
    <source>
        <dbReference type="SAM" id="Coils"/>
    </source>
</evidence>
<dbReference type="RefSeq" id="XP_056583690.1">
    <property type="nucleotide sequence ID" value="XM_056719555.1"/>
</dbReference>
<dbReference type="Proteomes" id="UP001147752">
    <property type="component" value="Unassembled WGS sequence"/>
</dbReference>
<reference evidence="2" key="1">
    <citation type="submission" date="2022-12" db="EMBL/GenBank/DDBJ databases">
        <authorList>
            <person name="Petersen C."/>
        </authorList>
    </citation>
    <scope>NUCLEOTIDE SEQUENCE</scope>
    <source>
        <strain evidence="2">IBT 3081</strain>
    </source>
</reference>
<dbReference type="GeneID" id="81458738"/>
<keyword evidence="1" id="KW-0175">Coiled coil</keyword>
<keyword evidence="3" id="KW-1185">Reference proteome</keyword>
<evidence type="ECO:0000313" key="3">
    <source>
        <dbReference type="Proteomes" id="UP001147752"/>
    </source>
</evidence>
<organism evidence="2 3">
    <name type="scientific">Penicillium concentricum</name>
    <dbReference type="NCBI Taxonomy" id="293559"/>
    <lineage>
        <taxon>Eukaryota</taxon>
        <taxon>Fungi</taxon>
        <taxon>Dikarya</taxon>
        <taxon>Ascomycota</taxon>
        <taxon>Pezizomycotina</taxon>
        <taxon>Eurotiomycetes</taxon>
        <taxon>Eurotiomycetidae</taxon>
        <taxon>Eurotiales</taxon>
        <taxon>Aspergillaceae</taxon>
        <taxon>Penicillium</taxon>
    </lineage>
</organism>
<gene>
    <name evidence="2" type="ORF">N7517_001825</name>
</gene>
<dbReference type="OrthoDB" id="4369690at2759"/>
<comment type="caution">
    <text evidence="2">The sequence shown here is derived from an EMBL/GenBank/DDBJ whole genome shotgun (WGS) entry which is preliminary data.</text>
</comment>
<sequence>MISLHFSIMDIETDIEWSKVDYEGKLKKAAAAIEAKETALAQQREAAESATQEINSLKGQLAAKEAQIGELREAIEVQAKRLDAELEAETKRVVKYVQKKDAYLRAAKRLLQMREELQADNDDLARDNKNLAKETEDLKIALDDAAGDKEAPEITKAVQGFGMSAD</sequence>